<feature type="compositionally biased region" description="Polar residues" evidence="1">
    <location>
        <begin position="41"/>
        <end position="51"/>
    </location>
</feature>
<evidence type="ECO:0000313" key="3">
    <source>
        <dbReference type="Proteomes" id="UP000001351"/>
    </source>
</evidence>
<gene>
    <name evidence="2" type="ordered locus">STAUR_2189</name>
</gene>
<accession>E3FC70</accession>
<keyword evidence="3" id="KW-1185">Reference proteome</keyword>
<evidence type="ECO:0000313" key="2">
    <source>
        <dbReference type="EMBL" id="ADO69993.1"/>
    </source>
</evidence>
<dbReference type="eggNOG" id="ENOG5030TFI">
    <property type="taxonomic scope" value="Bacteria"/>
</dbReference>
<sequence>MSSIRRILSGISSTAWATRYEALAPIRQAPPAPVAPVQRGFSGQSDFQSAQEVERSPLSAHAPGLAGQPRNAEMLRGYAGLSDFQAALPRYQHLLGTNIPPPPGSHSWSSSASRSSAAQASLDPSQDLGRSSGLTAPADLEQSAQLAGEEDSVLLYTSEGDGPGRSVVQHADGRVTDASAPETPFPDAAAWEQANPGMTRTLTLSRSDTDLVLDMPEGAARDEVLSELASTFSPSDAFATSGDGFMPSFDDVPVHAEPSAEQAAADAFMPSLDDLPGARPASEAPLASTDEVLPLSAEEFAGLMGPTGALAEGKDPMEAAQQVSSRGTPEQQAQLARALYEQGQAPSQGEALPFQRAAALTASAHPEATQALLQQIGEPRLADFVRSVMQA</sequence>
<feature type="region of interest" description="Disordered" evidence="1">
    <location>
        <begin position="95"/>
        <end position="134"/>
    </location>
</feature>
<name>E3FC70_STIAD</name>
<feature type="region of interest" description="Disordered" evidence="1">
    <location>
        <begin position="306"/>
        <end position="330"/>
    </location>
</feature>
<feature type="compositionally biased region" description="Polar residues" evidence="1">
    <location>
        <begin position="122"/>
        <end position="134"/>
    </location>
</feature>
<dbReference type="STRING" id="378806.STAUR_2189"/>
<reference evidence="2 3" key="1">
    <citation type="journal article" date="2011" name="Mol. Biol. Evol.">
        <title>Comparative genomic analysis of fruiting body formation in Myxococcales.</title>
        <authorList>
            <person name="Huntley S."/>
            <person name="Hamann N."/>
            <person name="Wegener-Feldbrugge S."/>
            <person name="Treuner-Lange A."/>
            <person name="Kube M."/>
            <person name="Reinhardt R."/>
            <person name="Klages S."/>
            <person name="Muller R."/>
            <person name="Ronning C.M."/>
            <person name="Nierman W.C."/>
            <person name="Sogaard-Andersen L."/>
        </authorList>
    </citation>
    <scope>NUCLEOTIDE SEQUENCE [LARGE SCALE GENOMIC DNA]</scope>
    <source>
        <strain evidence="2 3">DW4/3-1</strain>
    </source>
</reference>
<protein>
    <submittedName>
        <fullName evidence="2">Uncharacterized protein</fullName>
    </submittedName>
</protein>
<dbReference type="HOGENOM" id="CLU_705778_0_0_7"/>
<dbReference type="RefSeq" id="WP_013375085.1">
    <property type="nucleotide sequence ID" value="NC_014623.1"/>
</dbReference>
<evidence type="ECO:0000256" key="1">
    <source>
        <dbReference type="SAM" id="MobiDB-lite"/>
    </source>
</evidence>
<feature type="region of interest" description="Disordered" evidence="1">
    <location>
        <begin position="34"/>
        <end position="68"/>
    </location>
</feature>
<organism evidence="2 3">
    <name type="scientific">Stigmatella aurantiaca (strain DW4/3-1)</name>
    <dbReference type="NCBI Taxonomy" id="378806"/>
    <lineage>
        <taxon>Bacteria</taxon>
        <taxon>Pseudomonadati</taxon>
        <taxon>Myxococcota</taxon>
        <taxon>Myxococcia</taxon>
        <taxon>Myxococcales</taxon>
        <taxon>Cystobacterineae</taxon>
        <taxon>Archangiaceae</taxon>
        <taxon>Stigmatella</taxon>
    </lineage>
</organism>
<feature type="compositionally biased region" description="Polar residues" evidence="1">
    <location>
        <begin position="321"/>
        <end position="330"/>
    </location>
</feature>
<proteinExistence type="predicted"/>
<feature type="compositionally biased region" description="Low complexity" evidence="1">
    <location>
        <begin position="105"/>
        <end position="121"/>
    </location>
</feature>
<dbReference type="KEGG" id="sur:STAUR_2189"/>
<dbReference type="OrthoDB" id="5525541at2"/>
<dbReference type="AlphaFoldDB" id="E3FC70"/>
<dbReference type="Proteomes" id="UP000001351">
    <property type="component" value="Chromosome"/>
</dbReference>
<dbReference type="EMBL" id="CP002271">
    <property type="protein sequence ID" value="ADO69993.1"/>
    <property type="molecule type" value="Genomic_DNA"/>
</dbReference>